<accession>A0AAD9PA89</accession>
<evidence type="ECO:0000313" key="1">
    <source>
        <dbReference type="EMBL" id="KAK2191030.1"/>
    </source>
</evidence>
<reference evidence="1" key="1">
    <citation type="journal article" date="2023" name="Mol. Biol. Evol.">
        <title>Third-Generation Sequencing Reveals the Adaptive Role of the Epigenome in Three Deep-Sea Polychaetes.</title>
        <authorList>
            <person name="Perez M."/>
            <person name="Aroh O."/>
            <person name="Sun Y."/>
            <person name="Lan Y."/>
            <person name="Juniper S.K."/>
            <person name="Young C.R."/>
            <person name="Angers B."/>
            <person name="Qian P.Y."/>
        </authorList>
    </citation>
    <scope>NUCLEOTIDE SEQUENCE</scope>
    <source>
        <strain evidence="1">R07B-5</strain>
    </source>
</reference>
<keyword evidence="2" id="KW-1185">Reference proteome</keyword>
<dbReference type="Proteomes" id="UP001209878">
    <property type="component" value="Unassembled WGS sequence"/>
</dbReference>
<evidence type="ECO:0000313" key="2">
    <source>
        <dbReference type="Proteomes" id="UP001209878"/>
    </source>
</evidence>
<dbReference type="AlphaFoldDB" id="A0AAD9PA89"/>
<organism evidence="1 2">
    <name type="scientific">Ridgeia piscesae</name>
    <name type="common">Tubeworm</name>
    <dbReference type="NCBI Taxonomy" id="27915"/>
    <lineage>
        <taxon>Eukaryota</taxon>
        <taxon>Metazoa</taxon>
        <taxon>Spiralia</taxon>
        <taxon>Lophotrochozoa</taxon>
        <taxon>Annelida</taxon>
        <taxon>Polychaeta</taxon>
        <taxon>Sedentaria</taxon>
        <taxon>Canalipalpata</taxon>
        <taxon>Sabellida</taxon>
        <taxon>Siboglinidae</taxon>
        <taxon>Ridgeia</taxon>
    </lineage>
</organism>
<dbReference type="EMBL" id="JAODUO010000062">
    <property type="protein sequence ID" value="KAK2191030.1"/>
    <property type="molecule type" value="Genomic_DNA"/>
</dbReference>
<protein>
    <submittedName>
        <fullName evidence="1">Uncharacterized protein</fullName>
    </submittedName>
</protein>
<proteinExistence type="predicted"/>
<comment type="caution">
    <text evidence="1">The sequence shown here is derived from an EMBL/GenBank/DDBJ whole genome shotgun (WGS) entry which is preliminary data.</text>
</comment>
<name>A0AAD9PA89_RIDPI</name>
<gene>
    <name evidence="1" type="ORF">NP493_62g04000</name>
</gene>
<sequence>MTDMLDVSCRRQRPQLHRLVPVISLHHSAGTVSVTQGKLLTMDTCFGFDCQPRRNPCAGWPLGRGLATAVEEVRGGRLLTMPRSTD</sequence>